<dbReference type="RefSeq" id="WP_096493903.1">
    <property type="nucleotide sequence ID" value="NZ_CP023445.1"/>
</dbReference>
<dbReference type="Gene3D" id="3.40.50.850">
    <property type="entry name" value="Isochorismatase-like"/>
    <property type="match status" value="1"/>
</dbReference>
<dbReference type="PRINTS" id="PR01398">
    <property type="entry name" value="ISCHRISMTASE"/>
</dbReference>
<dbReference type="InterPro" id="IPR016291">
    <property type="entry name" value="Isochorismatase"/>
</dbReference>
<accession>A0A290Z6F3</accession>
<reference evidence="3" key="1">
    <citation type="submission" date="2017-09" db="EMBL/GenBank/DDBJ databases">
        <title>Complete Genome Sequence of ansamitocin-producing Bacterium Actinosynnema pretiosum X47.</title>
        <authorList>
            <person name="Cao G."/>
            <person name="Zong G."/>
            <person name="Zhong C."/>
            <person name="Fu J."/>
        </authorList>
    </citation>
    <scope>NUCLEOTIDE SEQUENCE [LARGE SCALE GENOMIC DNA]</scope>
    <source>
        <strain evidence="3">X47</strain>
    </source>
</reference>
<name>A0A290Z6F3_9PSEU</name>
<sequence length="254" mass="27384">MTIPTIAPYPLPGADDLPANTARWRIDPRRAALLVHDMQRYFVRPFPRGEQPGAALVANTAALVRAARASGVPVLYTAQPGGMTERERGLLKDFWGPGMTTTAEDRQVLDELAPDEDSRVFTKWRYSAFHGNGLAEHLAASGRDQLVLCGVYAHVGCLMTAVEAFTRDLENFFVADAVADFTERHHRMALEYAAARCSVVLTAADAVTRLTALRPATAQPVTAQPVTAQPVTAQPVTAQPVTAQPRGADLAGRA</sequence>
<dbReference type="Pfam" id="PF00857">
    <property type="entry name" value="Isochorismatase"/>
    <property type="match status" value="1"/>
</dbReference>
<keyword evidence="4" id="KW-1185">Reference proteome</keyword>
<dbReference type="InterPro" id="IPR050272">
    <property type="entry name" value="Isochorismatase-like_hydrls"/>
</dbReference>
<evidence type="ECO:0000313" key="4">
    <source>
        <dbReference type="Proteomes" id="UP000218505"/>
    </source>
</evidence>
<dbReference type="InterPro" id="IPR036380">
    <property type="entry name" value="Isochorismatase-like_sf"/>
</dbReference>
<protein>
    <submittedName>
        <fullName evidence="3">Isochorismatase</fullName>
    </submittedName>
</protein>
<dbReference type="SUPFAM" id="SSF52499">
    <property type="entry name" value="Isochorismatase-like hydrolases"/>
    <property type="match status" value="1"/>
</dbReference>
<dbReference type="PIRSF" id="PIRSF001111">
    <property type="entry name" value="Isochorismatase"/>
    <property type="match status" value="1"/>
</dbReference>
<dbReference type="InterPro" id="IPR000868">
    <property type="entry name" value="Isochorismatase-like_dom"/>
</dbReference>
<organism evidence="3 4">
    <name type="scientific">Actinosynnema pretiosum</name>
    <dbReference type="NCBI Taxonomy" id="42197"/>
    <lineage>
        <taxon>Bacteria</taxon>
        <taxon>Bacillati</taxon>
        <taxon>Actinomycetota</taxon>
        <taxon>Actinomycetes</taxon>
        <taxon>Pseudonocardiales</taxon>
        <taxon>Pseudonocardiaceae</taxon>
        <taxon>Actinosynnema</taxon>
    </lineage>
</organism>
<keyword evidence="1" id="KW-0378">Hydrolase</keyword>
<dbReference type="Proteomes" id="UP000218505">
    <property type="component" value="Chromosome"/>
</dbReference>
<dbReference type="PANTHER" id="PTHR43540">
    <property type="entry name" value="PEROXYUREIDOACRYLATE/UREIDOACRYLATE AMIDOHYDROLASE-RELATED"/>
    <property type="match status" value="1"/>
</dbReference>
<evidence type="ECO:0000256" key="1">
    <source>
        <dbReference type="ARBA" id="ARBA00022801"/>
    </source>
</evidence>
<dbReference type="EMBL" id="CP023445">
    <property type="protein sequence ID" value="ATE54600.1"/>
    <property type="molecule type" value="Genomic_DNA"/>
</dbReference>
<dbReference type="KEGG" id="apre:CNX65_15955"/>
<dbReference type="AlphaFoldDB" id="A0A290Z6F3"/>
<dbReference type="GO" id="GO:0008908">
    <property type="term" value="F:isochorismatase activity"/>
    <property type="evidence" value="ECO:0007669"/>
    <property type="project" value="InterPro"/>
</dbReference>
<evidence type="ECO:0000259" key="2">
    <source>
        <dbReference type="Pfam" id="PF00857"/>
    </source>
</evidence>
<dbReference type="PANTHER" id="PTHR43540:SF3">
    <property type="entry name" value="ENTEROBACTIN SYNTHASE COMPONENT B"/>
    <property type="match status" value="1"/>
</dbReference>
<gene>
    <name evidence="3" type="ORF">CNX65_15955</name>
</gene>
<evidence type="ECO:0000313" key="3">
    <source>
        <dbReference type="EMBL" id="ATE54600.1"/>
    </source>
</evidence>
<proteinExistence type="predicted"/>
<feature type="domain" description="Isochorismatase-like" evidence="2">
    <location>
        <begin position="31"/>
        <end position="205"/>
    </location>
</feature>